<organism evidence="1">
    <name type="scientific">Arundo donax</name>
    <name type="common">Giant reed</name>
    <name type="synonym">Donax arundinaceus</name>
    <dbReference type="NCBI Taxonomy" id="35708"/>
    <lineage>
        <taxon>Eukaryota</taxon>
        <taxon>Viridiplantae</taxon>
        <taxon>Streptophyta</taxon>
        <taxon>Embryophyta</taxon>
        <taxon>Tracheophyta</taxon>
        <taxon>Spermatophyta</taxon>
        <taxon>Magnoliopsida</taxon>
        <taxon>Liliopsida</taxon>
        <taxon>Poales</taxon>
        <taxon>Poaceae</taxon>
        <taxon>PACMAD clade</taxon>
        <taxon>Arundinoideae</taxon>
        <taxon>Arundineae</taxon>
        <taxon>Arundo</taxon>
    </lineage>
</organism>
<dbReference type="AlphaFoldDB" id="A0A0A9E0A3"/>
<reference evidence="1" key="1">
    <citation type="submission" date="2014-09" db="EMBL/GenBank/DDBJ databases">
        <authorList>
            <person name="Magalhaes I.L.F."/>
            <person name="Oliveira U."/>
            <person name="Santos F.R."/>
            <person name="Vidigal T.H.D.A."/>
            <person name="Brescovit A.D."/>
            <person name="Santos A.J."/>
        </authorList>
    </citation>
    <scope>NUCLEOTIDE SEQUENCE</scope>
    <source>
        <tissue evidence="1">Shoot tissue taken approximately 20 cm above the soil surface</tissue>
    </source>
</reference>
<evidence type="ECO:0000313" key="1">
    <source>
        <dbReference type="EMBL" id="JAD91355.1"/>
    </source>
</evidence>
<proteinExistence type="predicted"/>
<sequence length="43" mass="5307">MGGSEFITYIYISKRQTKKLWKKLDVDSNQVHEQRKYTRRPNY</sequence>
<reference evidence="1" key="2">
    <citation type="journal article" date="2015" name="Data Brief">
        <title>Shoot transcriptome of the giant reed, Arundo donax.</title>
        <authorList>
            <person name="Barrero R.A."/>
            <person name="Guerrero F.D."/>
            <person name="Moolhuijzen P."/>
            <person name="Goolsby J.A."/>
            <person name="Tidwell J."/>
            <person name="Bellgard S.E."/>
            <person name="Bellgard M.I."/>
        </authorList>
    </citation>
    <scope>NUCLEOTIDE SEQUENCE</scope>
    <source>
        <tissue evidence="1">Shoot tissue taken approximately 20 cm above the soil surface</tissue>
    </source>
</reference>
<name>A0A0A9E0A3_ARUDO</name>
<accession>A0A0A9E0A3</accession>
<dbReference type="EMBL" id="GBRH01206540">
    <property type="protein sequence ID" value="JAD91355.1"/>
    <property type="molecule type" value="Transcribed_RNA"/>
</dbReference>
<protein>
    <submittedName>
        <fullName evidence="1">Uncharacterized protein</fullName>
    </submittedName>
</protein>